<evidence type="ECO:0000313" key="4">
    <source>
        <dbReference type="EMBL" id="MDQ0428794.1"/>
    </source>
</evidence>
<evidence type="ECO:0000256" key="1">
    <source>
        <dbReference type="SAM" id="MobiDB-lite"/>
    </source>
</evidence>
<feature type="domain" description="Fibronectin type-III" evidence="2">
    <location>
        <begin position="249"/>
        <end position="340"/>
    </location>
</feature>
<feature type="region of interest" description="Disordered" evidence="1">
    <location>
        <begin position="341"/>
        <end position="367"/>
    </location>
</feature>
<dbReference type="PANTHER" id="PTHR43308:SF5">
    <property type="entry name" value="S-LAYER PROTEIN _ PEPTIDOGLYCAN ENDO-BETA-N-ACETYLGLUCOSAMINIDASE"/>
    <property type="match status" value="1"/>
</dbReference>
<dbReference type="SUPFAM" id="SSF49265">
    <property type="entry name" value="Fibronectin type III"/>
    <property type="match status" value="1"/>
</dbReference>
<dbReference type="Proteomes" id="UP001241988">
    <property type="component" value="Unassembled WGS sequence"/>
</dbReference>
<reference evidence="4 5" key="1">
    <citation type="submission" date="2023-07" db="EMBL/GenBank/DDBJ databases">
        <title>Genomic Encyclopedia of Type Strains, Phase IV (KMG-IV): sequencing the most valuable type-strain genomes for metagenomic binning, comparative biology and taxonomic classification.</title>
        <authorList>
            <person name="Goeker M."/>
        </authorList>
    </citation>
    <scope>NUCLEOTIDE SEQUENCE [LARGE SCALE GENOMIC DNA]</scope>
    <source>
        <strain evidence="4 5">DSM 16419</strain>
    </source>
</reference>
<name>A0ABU0GTW0_9BACL</name>
<proteinExistence type="predicted"/>
<accession>A0ABU0GTW0</accession>
<dbReference type="InterPro" id="IPR051465">
    <property type="entry name" value="Cell_Envelope_Struct_Comp"/>
</dbReference>
<dbReference type="InterPro" id="IPR001119">
    <property type="entry name" value="SLH_dom"/>
</dbReference>
<dbReference type="InterPro" id="IPR013783">
    <property type="entry name" value="Ig-like_fold"/>
</dbReference>
<dbReference type="Pfam" id="PF00395">
    <property type="entry name" value="SLH"/>
    <property type="match status" value="3"/>
</dbReference>
<evidence type="ECO:0000259" key="3">
    <source>
        <dbReference type="PROSITE" id="PS51272"/>
    </source>
</evidence>
<dbReference type="RefSeq" id="WP_308786951.1">
    <property type="nucleotide sequence ID" value="NZ_JAUSWB010000004.1"/>
</dbReference>
<dbReference type="EMBL" id="JAUSWB010000004">
    <property type="protein sequence ID" value="MDQ0428794.1"/>
    <property type="molecule type" value="Genomic_DNA"/>
</dbReference>
<dbReference type="PANTHER" id="PTHR43308">
    <property type="entry name" value="OUTER MEMBRANE PROTEIN ALPHA-RELATED"/>
    <property type="match status" value="1"/>
</dbReference>
<dbReference type="NCBIfam" id="NF033510">
    <property type="entry name" value="Ca_tandemer"/>
    <property type="match status" value="6"/>
</dbReference>
<dbReference type="InterPro" id="IPR036116">
    <property type="entry name" value="FN3_sf"/>
</dbReference>
<comment type="caution">
    <text evidence="4">The sequence shown here is derived from an EMBL/GenBank/DDBJ whole genome shotgun (WGS) entry which is preliminary data.</text>
</comment>
<feature type="domain" description="SLH" evidence="3">
    <location>
        <begin position="1114"/>
        <end position="1172"/>
    </location>
</feature>
<protein>
    <submittedName>
        <fullName evidence="4">Uncharacterized protein</fullName>
    </submittedName>
</protein>
<dbReference type="InterPro" id="IPR041498">
    <property type="entry name" value="Big_6"/>
</dbReference>
<keyword evidence="5" id="KW-1185">Reference proteome</keyword>
<evidence type="ECO:0000313" key="5">
    <source>
        <dbReference type="Proteomes" id="UP001241988"/>
    </source>
</evidence>
<dbReference type="PROSITE" id="PS50853">
    <property type="entry name" value="FN3"/>
    <property type="match status" value="1"/>
</dbReference>
<feature type="region of interest" description="Disordered" evidence="1">
    <location>
        <begin position="740"/>
        <end position="764"/>
    </location>
</feature>
<dbReference type="Pfam" id="PF17936">
    <property type="entry name" value="Big_6"/>
    <property type="match status" value="8"/>
</dbReference>
<dbReference type="InterPro" id="IPR003961">
    <property type="entry name" value="FN3_dom"/>
</dbReference>
<feature type="domain" description="SLH" evidence="3">
    <location>
        <begin position="1059"/>
        <end position="1113"/>
    </location>
</feature>
<organism evidence="4 5">
    <name type="scientific">Planomicrobium stackebrandtii</name>
    <dbReference type="NCBI Taxonomy" id="253160"/>
    <lineage>
        <taxon>Bacteria</taxon>
        <taxon>Bacillati</taxon>
        <taxon>Bacillota</taxon>
        <taxon>Bacilli</taxon>
        <taxon>Bacillales</taxon>
        <taxon>Caryophanaceae</taxon>
        <taxon>Planomicrobium</taxon>
    </lineage>
</organism>
<dbReference type="Gene3D" id="2.60.40.10">
    <property type="entry name" value="Immunoglobulins"/>
    <property type="match status" value="9"/>
</dbReference>
<feature type="non-terminal residue" evidence="4">
    <location>
        <position position="1"/>
    </location>
</feature>
<gene>
    <name evidence="4" type="ORF">QOZ98_001621</name>
</gene>
<dbReference type="PROSITE" id="PS51272">
    <property type="entry name" value="SLH"/>
    <property type="match status" value="3"/>
</dbReference>
<sequence>YLNEVSGLFEGSYTVGAMDEGGLWKFNYVAAYDNASNYKMYYSDSLSEPINELNFVVSHQISDLDSPSLNDLKLSYLITTKKETWIGKVIDKDLYIGPNSTITIADDVTITGNVYVFGTLISHGGLTIQGSLNAKSVTYGSNTSVSPGAVRIVGGQNSIRSTIVSNQPYEVPFTIDNEELTNENNTLEIVGKTLPFLDVSLQGNPVSLEADGSFATLAEDVTPEGIQFNLRDVFGNDMKKEFAVIDVLPPANVSGFTVLKETHNEIGVVWKTGAESDLKEYALYSNDKLITTLPADAASYKFEKLNEGTTYELAIAAVDTSNNTSEMVKVTATTLLSKPTVNPVSDKSTSVTGKASPGTKVSVQKGESVIGSGNTDAAGEFNIEIPAQKAGIELTVSVSNETGIVSEKESITVEDKTAPALLIVNPVSDKDLTVSGTAEAKSVVTVKAGETVIAEGNTDEFGKFSIAIEKQKAGLKLSIAAADAAGNTSEAKEITVSDVTAPEKPVVEKVTDKTTSITGTVEAGSVVSVKAGATEIGKATANQEGNYAVTIQKQQAGTVLKLTATDKAGNVSQATQVTVLDATAPAVPTVEEVTDKSTVIKGTAEAGSIVVVKAAGTEIGKATANSDGDFAVTIAKQKAGTKLSITATDAAGNVSAAKAVTVLDATAPTAPTVGKVTDKSVAVIGSGEVDALISIKAGSTELGTATVSSDGKYNVRIAVQKVGTKIQVTATDAAGNTSTASEVTVTDGTAPSVPNVNEVTDKSSAVTGTAEAASLVSVKAADKELGTGKVAEDGKYNITIAAQQAGTKIQVTATDAAGNTSPAKEVIVLDATAPSTPTVSKVTDQSTAVTGTAEAAAQIFVKVGSKEIGKATTSGDGKYSVAISKQKAGTVLTITATDQAGNVSAVKETVVVDGTAPALSFDNKVTHHSTRVIGTAEAASKVSVKNGSTTIGTATTDSKGNYEVNIKKQKVGAKLSITASDAAGNSSQAIPVTVVDGNYPDLKVVHWALEEIMYLGDDQIIGGYPNGGFQPDKDTTRAEAAKMLALALDLPIVDVSSGYKDVPNKHWGKNYIAAVSKAGLFTGNPDGTFAPNDVLKRSEMAKVISIAYELKSSKANHFSDVRSGHWAKGFISDLYENGITTGYPDETFHPGEPTTRAEYSVFLARAMNPEFR</sequence>
<dbReference type="Pfam" id="PF00041">
    <property type="entry name" value="fn3"/>
    <property type="match status" value="1"/>
</dbReference>
<evidence type="ECO:0000259" key="2">
    <source>
        <dbReference type="PROSITE" id="PS50853"/>
    </source>
</evidence>
<feature type="compositionally biased region" description="Polar residues" evidence="1">
    <location>
        <begin position="341"/>
        <end position="353"/>
    </location>
</feature>
<feature type="domain" description="SLH" evidence="3">
    <location>
        <begin position="995"/>
        <end position="1058"/>
    </location>
</feature>